<dbReference type="PROSITE" id="PS00134">
    <property type="entry name" value="TRYPSIN_HIS"/>
    <property type="match status" value="1"/>
</dbReference>
<keyword evidence="5 7" id="KW-0720">Serine protease</keyword>
<name>A0AA38IRR5_9CUCU</name>
<keyword evidence="11" id="KW-1185">Reference proteome</keyword>
<keyword evidence="8" id="KW-0732">Signal</keyword>
<dbReference type="InterPro" id="IPR009003">
    <property type="entry name" value="Peptidase_S1_PA"/>
</dbReference>
<sequence length="270" mass="28341">MKTAVIVLALIALASAAPKATKLSYRNLYKQPIKTITNPRPRIIGGREATPHSIPWQAFLEVYSSSGGWYCGGSLISANYVVTAGHCGDGAYQAYVTLGAHDIHQNEDTQVNIVSSDIKVHESYDGDEIINDIAVIGLPQAVSLNDAVNTVDLPSANDGDFAGETATASGWGLTDGHGNTISDTLNEVDLEVISNKDCEEIFGSLESSILCTSGDQNTGTCSGDSGGPLAIGNTLIGITSFGVQYCPGGYPSAFTRVTSFVSWLQSNTDV</sequence>
<dbReference type="PANTHER" id="PTHR24276:SF98">
    <property type="entry name" value="FI18310P1-RELATED"/>
    <property type="match status" value="1"/>
</dbReference>
<evidence type="ECO:0000256" key="4">
    <source>
        <dbReference type="ARBA" id="ARBA00022801"/>
    </source>
</evidence>
<dbReference type="InterPro" id="IPR018114">
    <property type="entry name" value="TRYPSIN_HIS"/>
</dbReference>
<keyword evidence="6" id="KW-1015">Disulfide bond</keyword>
<dbReference type="SUPFAM" id="SSF50494">
    <property type="entry name" value="Trypsin-like serine proteases"/>
    <property type="match status" value="1"/>
</dbReference>
<dbReference type="GO" id="GO:0006508">
    <property type="term" value="P:proteolysis"/>
    <property type="evidence" value="ECO:0007669"/>
    <property type="project" value="UniProtKB-KW"/>
</dbReference>
<evidence type="ECO:0000256" key="6">
    <source>
        <dbReference type="ARBA" id="ARBA00023157"/>
    </source>
</evidence>
<dbReference type="SMART" id="SM00020">
    <property type="entry name" value="Tryp_SPc"/>
    <property type="match status" value="1"/>
</dbReference>
<gene>
    <name evidence="10" type="ORF">Zmor_011662</name>
</gene>
<reference evidence="10" key="1">
    <citation type="journal article" date="2023" name="G3 (Bethesda)">
        <title>Whole genome assemblies of Zophobas morio and Tenebrio molitor.</title>
        <authorList>
            <person name="Kaur S."/>
            <person name="Stinson S.A."/>
            <person name="diCenzo G.C."/>
        </authorList>
    </citation>
    <scope>NUCLEOTIDE SEQUENCE</scope>
    <source>
        <strain evidence="10">QUZm001</strain>
    </source>
</reference>
<dbReference type="PROSITE" id="PS00135">
    <property type="entry name" value="TRYPSIN_SER"/>
    <property type="match status" value="1"/>
</dbReference>
<feature type="chain" id="PRO_5041409165" description="Peptidase S1 domain-containing protein" evidence="8">
    <location>
        <begin position="17"/>
        <end position="270"/>
    </location>
</feature>
<dbReference type="GO" id="GO:0005576">
    <property type="term" value="C:extracellular region"/>
    <property type="evidence" value="ECO:0007669"/>
    <property type="project" value="UniProtKB-SubCell"/>
</dbReference>
<dbReference type="CDD" id="cd00190">
    <property type="entry name" value="Tryp_SPc"/>
    <property type="match status" value="1"/>
</dbReference>
<evidence type="ECO:0000256" key="2">
    <source>
        <dbReference type="ARBA" id="ARBA00007664"/>
    </source>
</evidence>
<protein>
    <recommendedName>
        <fullName evidence="9">Peptidase S1 domain-containing protein</fullName>
    </recommendedName>
</protein>
<feature type="signal peptide" evidence="8">
    <location>
        <begin position="1"/>
        <end position="16"/>
    </location>
</feature>
<feature type="domain" description="Peptidase S1" evidence="9">
    <location>
        <begin position="43"/>
        <end position="269"/>
    </location>
</feature>
<organism evidence="10 11">
    <name type="scientific">Zophobas morio</name>
    <dbReference type="NCBI Taxonomy" id="2755281"/>
    <lineage>
        <taxon>Eukaryota</taxon>
        <taxon>Metazoa</taxon>
        <taxon>Ecdysozoa</taxon>
        <taxon>Arthropoda</taxon>
        <taxon>Hexapoda</taxon>
        <taxon>Insecta</taxon>
        <taxon>Pterygota</taxon>
        <taxon>Neoptera</taxon>
        <taxon>Endopterygota</taxon>
        <taxon>Coleoptera</taxon>
        <taxon>Polyphaga</taxon>
        <taxon>Cucujiformia</taxon>
        <taxon>Tenebrionidae</taxon>
        <taxon>Zophobas</taxon>
    </lineage>
</organism>
<proteinExistence type="inferred from homology"/>
<evidence type="ECO:0000256" key="5">
    <source>
        <dbReference type="ARBA" id="ARBA00022825"/>
    </source>
</evidence>
<dbReference type="Pfam" id="PF00089">
    <property type="entry name" value="Trypsin"/>
    <property type="match status" value="1"/>
</dbReference>
<dbReference type="InterPro" id="IPR050430">
    <property type="entry name" value="Peptidase_S1"/>
</dbReference>
<evidence type="ECO:0000313" key="10">
    <source>
        <dbReference type="EMBL" id="KAJ3660004.1"/>
    </source>
</evidence>
<dbReference type="PRINTS" id="PR00722">
    <property type="entry name" value="CHYMOTRYPSIN"/>
</dbReference>
<dbReference type="InterPro" id="IPR043504">
    <property type="entry name" value="Peptidase_S1_PA_chymotrypsin"/>
</dbReference>
<evidence type="ECO:0000259" key="9">
    <source>
        <dbReference type="PROSITE" id="PS50240"/>
    </source>
</evidence>
<evidence type="ECO:0000256" key="7">
    <source>
        <dbReference type="RuleBase" id="RU363034"/>
    </source>
</evidence>
<evidence type="ECO:0000313" key="11">
    <source>
        <dbReference type="Proteomes" id="UP001168821"/>
    </source>
</evidence>
<dbReference type="Gene3D" id="2.40.10.10">
    <property type="entry name" value="Trypsin-like serine proteases"/>
    <property type="match status" value="2"/>
</dbReference>
<comment type="caution">
    <text evidence="10">The sequence shown here is derived from an EMBL/GenBank/DDBJ whole genome shotgun (WGS) entry which is preliminary data.</text>
</comment>
<dbReference type="AlphaFoldDB" id="A0AA38IRR5"/>
<dbReference type="InterPro" id="IPR001254">
    <property type="entry name" value="Trypsin_dom"/>
</dbReference>
<evidence type="ECO:0000256" key="3">
    <source>
        <dbReference type="ARBA" id="ARBA00022670"/>
    </source>
</evidence>
<dbReference type="FunFam" id="2.40.10.10:FF:000036">
    <property type="entry name" value="Trypsin beta"/>
    <property type="match status" value="1"/>
</dbReference>
<dbReference type="PROSITE" id="PS50240">
    <property type="entry name" value="TRYPSIN_DOM"/>
    <property type="match status" value="1"/>
</dbReference>
<accession>A0AA38IRR5</accession>
<dbReference type="PANTHER" id="PTHR24276">
    <property type="entry name" value="POLYSERASE-RELATED"/>
    <property type="match status" value="1"/>
</dbReference>
<keyword evidence="3 7" id="KW-0645">Protease</keyword>
<evidence type="ECO:0000256" key="1">
    <source>
        <dbReference type="ARBA" id="ARBA00004239"/>
    </source>
</evidence>
<evidence type="ECO:0000256" key="8">
    <source>
        <dbReference type="SAM" id="SignalP"/>
    </source>
</evidence>
<comment type="subcellular location">
    <subcellularLocation>
        <location evidence="1">Secreted</location>
        <location evidence="1">Extracellular space</location>
    </subcellularLocation>
</comment>
<comment type="similarity">
    <text evidence="2">Belongs to the peptidase S1 family.</text>
</comment>
<dbReference type="InterPro" id="IPR033116">
    <property type="entry name" value="TRYPSIN_SER"/>
</dbReference>
<dbReference type="InterPro" id="IPR001314">
    <property type="entry name" value="Peptidase_S1A"/>
</dbReference>
<dbReference type="EMBL" id="JALNTZ010000003">
    <property type="protein sequence ID" value="KAJ3660004.1"/>
    <property type="molecule type" value="Genomic_DNA"/>
</dbReference>
<dbReference type="FunFam" id="2.40.10.10:FF:000068">
    <property type="entry name" value="transmembrane protease serine 2"/>
    <property type="match status" value="1"/>
</dbReference>
<dbReference type="Proteomes" id="UP001168821">
    <property type="component" value="Unassembled WGS sequence"/>
</dbReference>
<keyword evidence="4 7" id="KW-0378">Hydrolase</keyword>
<dbReference type="GO" id="GO:0004252">
    <property type="term" value="F:serine-type endopeptidase activity"/>
    <property type="evidence" value="ECO:0007669"/>
    <property type="project" value="InterPro"/>
</dbReference>